<dbReference type="PROSITE" id="PS50089">
    <property type="entry name" value="ZF_RING_2"/>
    <property type="match status" value="1"/>
</dbReference>
<keyword evidence="9" id="KW-0862">Zinc</keyword>
<proteinExistence type="predicted"/>
<accession>A0A7J0D8C7</accession>
<keyword evidence="6" id="KW-0677">Repeat</keyword>
<reference evidence="14" key="1">
    <citation type="submission" date="2019-07" db="EMBL/GenBank/DDBJ databases">
        <title>De Novo Assembly of kiwifruit Actinidia rufa.</title>
        <authorList>
            <person name="Sugita-Konishi S."/>
            <person name="Sato K."/>
            <person name="Mori E."/>
            <person name="Abe Y."/>
            <person name="Kisaki G."/>
            <person name="Hamano K."/>
            <person name="Suezawa K."/>
            <person name="Otani M."/>
            <person name="Fukuda T."/>
            <person name="Manabe T."/>
            <person name="Gomi K."/>
            <person name="Tabuchi M."/>
            <person name="Akimitsu K."/>
            <person name="Kataoka I."/>
        </authorList>
    </citation>
    <scope>NUCLEOTIDE SEQUENCE [LARGE SCALE GENOMIC DNA]</scope>
    <source>
        <strain evidence="14">cv. Fuchu</strain>
    </source>
</reference>
<keyword evidence="8" id="KW-0833">Ubl conjugation pathway</keyword>
<evidence type="ECO:0000256" key="10">
    <source>
        <dbReference type="ARBA" id="ARBA00023043"/>
    </source>
</evidence>
<dbReference type="InterPro" id="IPR056760">
    <property type="entry name" value="RING_XB3-like"/>
</dbReference>
<dbReference type="GO" id="GO:0061630">
    <property type="term" value="F:ubiquitin protein ligase activity"/>
    <property type="evidence" value="ECO:0007669"/>
    <property type="project" value="UniProtKB-EC"/>
</dbReference>
<evidence type="ECO:0000256" key="8">
    <source>
        <dbReference type="ARBA" id="ARBA00022786"/>
    </source>
</evidence>
<dbReference type="Proteomes" id="UP000585474">
    <property type="component" value="Unassembled WGS sequence"/>
</dbReference>
<feature type="domain" description="RING-type" evidence="12">
    <location>
        <begin position="9"/>
        <end position="57"/>
    </location>
</feature>
<protein>
    <recommendedName>
        <fullName evidence="3">RING-type E3 ubiquitin transferase</fullName>
        <ecNumber evidence="3">2.3.2.27</ecNumber>
    </recommendedName>
</protein>
<evidence type="ECO:0000256" key="9">
    <source>
        <dbReference type="ARBA" id="ARBA00022833"/>
    </source>
</evidence>
<keyword evidence="7 11" id="KW-0863">Zinc-finger</keyword>
<comment type="pathway">
    <text evidence="2">Protein modification; protein ubiquitination.</text>
</comment>
<dbReference type="Pfam" id="PF24921">
    <property type="entry name" value="RING_XB3-XBAT31"/>
    <property type="match status" value="1"/>
</dbReference>
<evidence type="ECO:0000313" key="14">
    <source>
        <dbReference type="Proteomes" id="UP000585474"/>
    </source>
</evidence>
<organism evidence="13 14">
    <name type="scientific">Actinidia rufa</name>
    <dbReference type="NCBI Taxonomy" id="165716"/>
    <lineage>
        <taxon>Eukaryota</taxon>
        <taxon>Viridiplantae</taxon>
        <taxon>Streptophyta</taxon>
        <taxon>Embryophyta</taxon>
        <taxon>Tracheophyta</taxon>
        <taxon>Spermatophyta</taxon>
        <taxon>Magnoliopsida</taxon>
        <taxon>eudicotyledons</taxon>
        <taxon>Gunneridae</taxon>
        <taxon>Pentapetalae</taxon>
        <taxon>asterids</taxon>
        <taxon>Ericales</taxon>
        <taxon>Actinidiaceae</taxon>
        <taxon>Actinidia</taxon>
    </lineage>
</organism>
<evidence type="ECO:0000256" key="6">
    <source>
        <dbReference type="ARBA" id="ARBA00022737"/>
    </source>
</evidence>
<name>A0A7J0D8C7_9ERIC</name>
<evidence type="ECO:0000259" key="12">
    <source>
        <dbReference type="PROSITE" id="PS50089"/>
    </source>
</evidence>
<keyword evidence="4" id="KW-0808">Transferase</keyword>
<evidence type="ECO:0000256" key="1">
    <source>
        <dbReference type="ARBA" id="ARBA00000900"/>
    </source>
</evidence>
<dbReference type="InterPro" id="IPR001841">
    <property type="entry name" value="Znf_RING"/>
</dbReference>
<evidence type="ECO:0000256" key="11">
    <source>
        <dbReference type="PROSITE-ProRule" id="PRU00175"/>
    </source>
</evidence>
<keyword evidence="14" id="KW-1185">Reference proteome</keyword>
<keyword evidence="10" id="KW-0040">ANK repeat</keyword>
<dbReference type="AlphaFoldDB" id="A0A7J0D8C7"/>
<gene>
    <name evidence="13" type="ORF">Acr_00g0007460</name>
</gene>
<dbReference type="OrthoDB" id="1719809at2759"/>
<evidence type="ECO:0000256" key="5">
    <source>
        <dbReference type="ARBA" id="ARBA00022723"/>
    </source>
</evidence>
<evidence type="ECO:0000256" key="4">
    <source>
        <dbReference type="ARBA" id="ARBA00022679"/>
    </source>
</evidence>
<evidence type="ECO:0000256" key="2">
    <source>
        <dbReference type="ARBA" id="ARBA00004906"/>
    </source>
</evidence>
<evidence type="ECO:0000256" key="7">
    <source>
        <dbReference type="ARBA" id="ARBA00022771"/>
    </source>
</evidence>
<comment type="caution">
    <text evidence="13">The sequence shown here is derived from an EMBL/GenBank/DDBJ whole genome shotgun (WGS) entry which is preliminary data.</text>
</comment>
<dbReference type="GO" id="GO:0008270">
    <property type="term" value="F:zinc ion binding"/>
    <property type="evidence" value="ECO:0007669"/>
    <property type="project" value="UniProtKB-KW"/>
</dbReference>
<evidence type="ECO:0000256" key="3">
    <source>
        <dbReference type="ARBA" id="ARBA00012483"/>
    </source>
</evidence>
<keyword evidence="5" id="KW-0479">Metal-binding</keyword>
<dbReference type="EMBL" id="BJWL01000093">
    <property type="protein sequence ID" value="GFS29608.1"/>
    <property type="molecule type" value="Genomic_DNA"/>
</dbReference>
<evidence type="ECO:0000313" key="13">
    <source>
        <dbReference type="EMBL" id="GFS29608.1"/>
    </source>
</evidence>
<dbReference type="EC" id="2.3.2.27" evidence="3"/>
<comment type="catalytic activity">
    <reaction evidence="1">
        <text>S-ubiquitinyl-[E2 ubiquitin-conjugating enzyme]-L-cysteine + [acceptor protein]-L-lysine = [E2 ubiquitin-conjugating enzyme]-L-cysteine + N(6)-ubiquitinyl-[acceptor protein]-L-lysine.</text>
        <dbReference type="EC" id="2.3.2.27"/>
    </reaction>
</comment>
<sequence>MQISDNNLCCICFDQACTIEVQDCGHQMCAQCTLALCCHSKPNPTTASLTAPVCPFCCSSIAQLVVVKAKTENDIGLDIFSSKLRRSRKSRTFSEGSSSFKGLSAVGSFGRIGARGSGRIAAENENSTPITNLQSCVLSPLDIRSTPQTRSDAASASEQQQTATNRVRFTIGLNQHKLIGSTDQGTVAPPMFISSPPLKTARKWPSDGAILLLLWSHSGPHLFCPLGRERNTKFWTCRFSCYLKFSGLLALADLLERCTMLETPIKLPSVMLLSWKKDPVD</sequence>